<dbReference type="AlphaFoldDB" id="A0A4S8LII5"/>
<protein>
    <submittedName>
        <fullName evidence="1">Uncharacterized protein</fullName>
    </submittedName>
</protein>
<organism evidence="1 2">
    <name type="scientific">Dendrothele bispora (strain CBS 962.96)</name>
    <dbReference type="NCBI Taxonomy" id="1314807"/>
    <lineage>
        <taxon>Eukaryota</taxon>
        <taxon>Fungi</taxon>
        <taxon>Dikarya</taxon>
        <taxon>Basidiomycota</taxon>
        <taxon>Agaricomycotina</taxon>
        <taxon>Agaricomycetes</taxon>
        <taxon>Agaricomycetidae</taxon>
        <taxon>Agaricales</taxon>
        <taxon>Agaricales incertae sedis</taxon>
        <taxon>Dendrothele</taxon>
    </lineage>
</organism>
<gene>
    <name evidence="1" type="ORF">K435DRAFT_622432</name>
</gene>
<dbReference type="OrthoDB" id="3264327at2759"/>
<evidence type="ECO:0000313" key="2">
    <source>
        <dbReference type="Proteomes" id="UP000297245"/>
    </source>
</evidence>
<dbReference type="Proteomes" id="UP000297245">
    <property type="component" value="Unassembled WGS sequence"/>
</dbReference>
<keyword evidence="2" id="KW-1185">Reference proteome</keyword>
<name>A0A4S8LII5_DENBC</name>
<sequence length="60" mass="6779">DIICVANVQHNCHDHKCPVTRTKTTVLERERSTQKALEVSHLVPDDIILNTVQMRSSAII</sequence>
<feature type="non-terminal residue" evidence="1">
    <location>
        <position position="60"/>
    </location>
</feature>
<accession>A0A4S8LII5</accession>
<evidence type="ECO:0000313" key="1">
    <source>
        <dbReference type="EMBL" id="THU88942.1"/>
    </source>
</evidence>
<reference evidence="1 2" key="1">
    <citation type="journal article" date="2019" name="Nat. Ecol. Evol.">
        <title>Megaphylogeny resolves global patterns of mushroom evolution.</title>
        <authorList>
            <person name="Varga T."/>
            <person name="Krizsan K."/>
            <person name="Foldi C."/>
            <person name="Dima B."/>
            <person name="Sanchez-Garcia M."/>
            <person name="Sanchez-Ramirez S."/>
            <person name="Szollosi G.J."/>
            <person name="Szarkandi J.G."/>
            <person name="Papp V."/>
            <person name="Albert L."/>
            <person name="Andreopoulos W."/>
            <person name="Angelini C."/>
            <person name="Antonin V."/>
            <person name="Barry K.W."/>
            <person name="Bougher N.L."/>
            <person name="Buchanan P."/>
            <person name="Buyck B."/>
            <person name="Bense V."/>
            <person name="Catcheside P."/>
            <person name="Chovatia M."/>
            <person name="Cooper J."/>
            <person name="Damon W."/>
            <person name="Desjardin D."/>
            <person name="Finy P."/>
            <person name="Geml J."/>
            <person name="Haridas S."/>
            <person name="Hughes K."/>
            <person name="Justo A."/>
            <person name="Karasinski D."/>
            <person name="Kautmanova I."/>
            <person name="Kiss B."/>
            <person name="Kocsube S."/>
            <person name="Kotiranta H."/>
            <person name="LaButti K.M."/>
            <person name="Lechner B.E."/>
            <person name="Liimatainen K."/>
            <person name="Lipzen A."/>
            <person name="Lukacs Z."/>
            <person name="Mihaltcheva S."/>
            <person name="Morgado L.N."/>
            <person name="Niskanen T."/>
            <person name="Noordeloos M.E."/>
            <person name="Ohm R.A."/>
            <person name="Ortiz-Santana B."/>
            <person name="Ovrebo C."/>
            <person name="Racz N."/>
            <person name="Riley R."/>
            <person name="Savchenko A."/>
            <person name="Shiryaev A."/>
            <person name="Soop K."/>
            <person name="Spirin V."/>
            <person name="Szebenyi C."/>
            <person name="Tomsovsky M."/>
            <person name="Tulloss R.E."/>
            <person name="Uehling J."/>
            <person name="Grigoriev I.V."/>
            <person name="Vagvolgyi C."/>
            <person name="Papp T."/>
            <person name="Martin F.M."/>
            <person name="Miettinen O."/>
            <person name="Hibbett D.S."/>
            <person name="Nagy L.G."/>
        </authorList>
    </citation>
    <scope>NUCLEOTIDE SEQUENCE [LARGE SCALE GENOMIC DNA]</scope>
    <source>
        <strain evidence="1 2">CBS 962.96</strain>
    </source>
</reference>
<feature type="non-terminal residue" evidence="1">
    <location>
        <position position="1"/>
    </location>
</feature>
<dbReference type="EMBL" id="ML179388">
    <property type="protein sequence ID" value="THU88942.1"/>
    <property type="molecule type" value="Genomic_DNA"/>
</dbReference>
<proteinExistence type="predicted"/>